<name>L7M1N1_RHIPC</name>
<feature type="region of interest" description="Disordered" evidence="13">
    <location>
        <begin position="55"/>
        <end position="80"/>
    </location>
</feature>
<feature type="transmembrane region" description="Helical" evidence="14">
    <location>
        <begin position="478"/>
        <end position="500"/>
    </location>
</feature>
<keyword evidence="7 14" id="KW-1133">Transmembrane helix</keyword>
<evidence type="ECO:0000256" key="9">
    <source>
        <dbReference type="ARBA" id="ARBA00023136"/>
    </source>
</evidence>
<evidence type="ECO:0000256" key="4">
    <source>
        <dbReference type="ARBA" id="ARBA00022475"/>
    </source>
</evidence>
<dbReference type="InterPro" id="IPR013122">
    <property type="entry name" value="PKD1_2_channel"/>
</dbReference>
<reference evidence="17" key="1">
    <citation type="submission" date="2012-11" db="EMBL/GenBank/DDBJ databases">
        <authorList>
            <person name="Lucero-Rivera Y.E."/>
            <person name="Tovar-Ramirez D."/>
        </authorList>
    </citation>
    <scope>NUCLEOTIDE SEQUENCE</scope>
    <source>
        <tissue evidence="17">Salivary gland</tissue>
    </source>
</reference>
<evidence type="ECO:0000256" key="12">
    <source>
        <dbReference type="ARBA" id="ARBA00036634"/>
    </source>
</evidence>
<evidence type="ECO:0000256" key="13">
    <source>
        <dbReference type="SAM" id="MobiDB-lite"/>
    </source>
</evidence>
<dbReference type="AlphaFoldDB" id="L7M1N1"/>
<keyword evidence="4" id="KW-1003">Cell membrane</keyword>
<reference evidence="17" key="2">
    <citation type="journal article" date="2015" name="J. Proteomics">
        <title>Sexual differences in the sialomes of the zebra tick, Rhipicephalus pulchellus.</title>
        <authorList>
            <person name="Tan A.W."/>
            <person name="Francischetti I.M."/>
            <person name="Slovak M."/>
            <person name="Kini R.M."/>
            <person name="Ribeiro J.M."/>
        </authorList>
    </citation>
    <scope>NUCLEOTIDE SEQUENCE</scope>
    <source>
        <tissue evidence="17">Salivary gland</tissue>
    </source>
</reference>
<evidence type="ECO:0000313" key="17">
    <source>
        <dbReference type="EMBL" id="JAA58216.1"/>
    </source>
</evidence>
<dbReference type="PANTHER" id="PTHR12127">
    <property type="entry name" value="MUCOLIPIN"/>
    <property type="match status" value="1"/>
</dbReference>
<evidence type="ECO:0000256" key="3">
    <source>
        <dbReference type="ARBA" id="ARBA00022448"/>
    </source>
</evidence>
<keyword evidence="3" id="KW-0813">Transport</keyword>
<evidence type="ECO:0000256" key="6">
    <source>
        <dbReference type="ARBA" id="ARBA00022753"/>
    </source>
</evidence>
<dbReference type="Gene3D" id="1.10.287.70">
    <property type="match status" value="1"/>
</dbReference>
<dbReference type="CDD" id="cd21050">
    <property type="entry name" value="ELD_TRPML"/>
    <property type="match status" value="1"/>
</dbReference>
<dbReference type="GO" id="GO:0010008">
    <property type="term" value="C:endosome membrane"/>
    <property type="evidence" value="ECO:0007669"/>
    <property type="project" value="UniProtKB-SubCell"/>
</dbReference>
<dbReference type="InterPro" id="IPR049134">
    <property type="entry name" value="MCLN_ECD"/>
</dbReference>
<dbReference type="GO" id="GO:0005765">
    <property type="term" value="C:lysosomal membrane"/>
    <property type="evidence" value="ECO:0007669"/>
    <property type="project" value="TreeGrafter"/>
</dbReference>
<comment type="catalytic activity">
    <reaction evidence="12">
        <text>Ca(2+)(in) = Ca(2+)(out)</text>
        <dbReference type="Rhea" id="RHEA:29671"/>
        <dbReference type="ChEBI" id="CHEBI:29108"/>
    </reaction>
</comment>
<accession>L7M1N1</accession>
<dbReference type="GO" id="GO:0072345">
    <property type="term" value="F:NAADP-sensitive calcium-release channel activity"/>
    <property type="evidence" value="ECO:0007669"/>
    <property type="project" value="TreeGrafter"/>
</dbReference>
<evidence type="ECO:0000256" key="7">
    <source>
        <dbReference type="ARBA" id="ARBA00022989"/>
    </source>
</evidence>
<feature type="transmembrane region" description="Helical" evidence="14">
    <location>
        <begin position="404"/>
        <end position="424"/>
    </location>
</feature>
<feature type="transmembrane region" description="Helical" evidence="14">
    <location>
        <begin position="436"/>
        <end position="458"/>
    </location>
</feature>
<feature type="domain" description="Polycystin cation channel PKD1/PKD2" evidence="15">
    <location>
        <begin position="443"/>
        <end position="574"/>
    </location>
</feature>
<keyword evidence="6" id="KW-0967">Endosome</keyword>
<organism evidence="17">
    <name type="scientific">Rhipicephalus pulchellus</name>
    <name type="common">Yellow backed tick</name>
    <name type="synonym">Dermacentor pulchellus</name>
    <dbReference type="NCBI Taxonomy" id="72859"/>
    <lineage>
        <taxon>Eukaryota</taxon>
        <taxon>Metazoa</taxon>
        <taxon>Ecdysozoa</taxon>
        <taxon>Arthropoda</taxon>
        <taxon>Chelicerata</taxon>
        <taxon>Arachnida</taxon>
        <taxon>Acari</taxon>
        <taxon>Parasitiformes</taxon>
        <taxon>Ixodida</taxon>
        <taxon>Ixodoidea</taxon>
        <taxon>Ixodidae</taxon>
        <taxon>Rhipicephalinae</taxon>
        <taxon>Rhipicephalus</taxon>
        <taxon>Rhipicephalus</taxon>
    </lineage>
</organism>
<feature type="domain" description="Mucolipin extracytosolic" evidence="16">
    <location>
        <begin position="142"/>
        <end position="332"/>
    </location>
</feature>
<keyword evidence="9 14" id="KW-0472">Membrane</keyword>
<dbReference type="Pfam" id="PF08016">
    <property type="entry name" value="PKD_channel"/>
    <property type="match status" value="1"/>
</dbReference>
<feature type="transmembrane region" description="Helical" evidence="14">
    <location>
        <begin position="539"/>
        <end position="567"/>
    </location>
</feature>
<comment type="subcellular location">
    <subcellularLocation>
        <location evidence="2">Cell membrane</location>
        <topology evidence="2">Multi-pass membrane protein</topology>
    </subcellularLocation>
    <subcellularLocation>
        <location evidence="1">Endosome membrane</location>
        <topology evidence="1">Multi-pass membrane protein</topology>
    </subcellularLocation>
</comment>
<dbReference type="EMBL" id="GACK01006818">
    <property type="protein sequence ID" value="JAA58216.1"/>
    <property type="molecule type" value="mRNA"/>
</dbReference>
<evidence type="ECO:0000256" key="14">
    <source>
        <dbReference type="SAM" id="Phobius"/>
    </source>
</evidence>
<feature type="transmembrane region" description="Helical" evidence="14">
    <location>
        <begin position="351"/>
        <end position="372"/>
    </location>
</feature>
<dbReference type="InterPro" id="IPR039031">
    <property type="entry name" value="Mucolipin"/>
</dbReference>
<evidence type="ECO:0000256" key="8">
    <source>
        <dbReference type="ARBA" id="ARBA00023065"/>
    </source>
</evidence>
<dbReference type="GO" id="GO:0005886">
    <property type="term" value="C:plasma membrane"/>
    <property type="evidence" value="ECO:0007669"/>
    <property type="project" value="UniProtKB-SubCell"/>
</dbReference>
<keyword evidence="8" id="KW-0406">Ion transport</keyword>
<evidence type="ECO:0000256" key="1">
    <source>
        <dbReference type="ARBA" id="ARBA00004337"/>
    </source>
</evidence>
<evidence type="ECO:0000256" key="5">
    <source>
        <dbReference type="ARBA" id="ARBA00022692"/>
    </source>
</evidence>
<keyword evidence="5 14" id="KW-0812">Transmembrane</keyword>
<dbReference type="Pfam" id="PF21381">
    <property type="entry name" value="MCLN_ECD"/>
    <property type="match status" value="1"/>
</dbReference>
<protein>
    <submittedName>
        <fullName evidence="17">Uncharacterized protein</fullName>
    </submittedName>
</protein>
<keyword evidence="11" id="KW-0407">Ion channel</keyword>
<evidence type="ECO:0000256" key="10">
    <source>
        <dbReference type="ARBA" id="ARBA00023157"/>
    </source>
</evidence>
<proteinExistence type="evidence at transcript level"/>
<sequence length="633" mass="72501">MNVTVPLLRGNMDKGVHQGPSAAHGSCGPYNSEVYVRRPGNTTIQEHVSSGVEAATYDSADDATQGDTSSWEANDDSDLHPNVRDRMRRKLRFFFMNPIEKFQAKKRIPWKLVLQVVKIALVTLQLVLFGTNSYSYQQQHRDTTVALHHIFLFDWDSVREIANYPPAAGPYAVYTKAEFYRHVDHVVRSYSNVTTAAIGSFGYDSPTGALVPLVFCKTYYRKGYVWPFNDTLIFDNYPVRRCLAVEGPEAGSPVWHNFSTESYLREHNFSVIFERLINVHLEFTLKTVYLKSLSKFDLPDCYRYNITISYNNEAHDGQLLISLGVHSRKLDCTTNVLYTDSNKIAYACLQAVNVIVIVICASSLVLCVRSLVRGQTLRRKTVKFFAKYYKKKLTLSDEMEFVDFWYVMIAINDVLIIFGSCLKIQLEQRVLDGQQYNLCSALLGTGNLLVWAGVLRYLGFFKKYNILILTMRRAFPNILRFLLCALLLYCGFCFCGWVVLGPHHIKFRSLSMTSECLFALMNGDDMFATFAILSETDGIIWWFCRLYLYLFLILFIYCVLSLFLSVIMDSYETIREIHEHGAQPGELQKFISECSDSATSTAYLQDDHSPKRSTASVIADFFRCFRRRGYTAI</sequence>
<evidence type="ECO:0000256" key="2">
    <source>
        <dbReference type="ARBA" id="ARBA00004651"/>
    </source>
</evidence>
<evidence type="ECO:0000256" key="11">
    <source>
        <dbReference type="ARBA" id="ARBA00023303"/>
    </source>
</evidence>
<keyword evidence="10" id="KW-1015">Disulfide bond</keyword>
<dbReference type="FunFam" id="1.10.287.70:FF:000033">
    <property type="entry name" value="Mucolipin 1"/>
    <property type="match status" value="1"/>
</dbReference>
<evidence type="ECO:0000259" key="16">
    <source>
        <dbReference type="Pfam" id="PF21381"/>
    </source>
</evidence>
<dbReference type="PANTHER" id="PTHR12127:SF7">
    <property type="entry name" value="SD02261P"/>
    <property type="match status" value="1"/>
</dbReference>
<evidence type="ECO:0000259" key="15">
    <source>
        <dbReference type="Pfam" id="PF08016"/>
    </source>
</evidence>